<accession>A0A1H8GRX0</accession>
<reference evidence="1 2" key="1">
    <citation type="submission" date="2016-10" db="EMBL/GenBank/DDBJ databases">
        <authorList>
            <person name="de Groot N.N."/>
        </authorList>
    </citation>
    <scope>NUCLEOTIDE SEQUENCE [LARGE SCALE GENOMIC DNA]</scope>
    <source>
        <strain evidence="1 2">Nm22</strain>
    </source>
</reference>
<evidence type="ECO:0000313" key="1">
    <source>
        <dbReference type="EMBL" id="SEN46595.1"/>
    </source>
</evidence>
<sequence>MFCYIKEWPNKMASLITADGIVLCTCQNTDEAQQIWRDWKQQHLKSTTSAATETEIEIQSYSPTVADWLKTVVAGFYARTEKKVVNG</sequence>
<dbReference type="STRING" id="917.SAMN05216326_11363"/>
<dbReference type="AlphaFoldDB" id="A0A1H8GRX0"/>
<name>A0A1H8GRX0_9PROT</name>
<proteinExistence type="predicted"/>
<dbReference type="RefSeq" id="WP_090633540.1">
    <property type="nucleotide sequence ID" value="NZ_FOCP01000019.1"/>
</dbReference>
<evidence type="ECO:0000313" key="2">
    <source>
        <dbReference type="Proteomes" id="UP000199459"/>
    </source>
</evidence>
<gene>
    <name evidence="1" type="ORF">SAMN05216325_11941</name>
</gene>
<organism evidence="1 2">
    <name type="scientific">Nitrosomonas marina</name>
    <dbReference type="NCBI Taxonomy" id="917"/>
    <lineage>
        <taxon>Bacteria</taxon>
        <taxon>Pseudomonadati</taxon>
        <taxon>Pseudomonadota</taxon>
        <taxon>Betaproteobacteria</taxon>
        <taxon>Nitrosomonadales</taxon>
        <taxon>Nitrosomonadaceae</taxon>
        <taxon>Nitrosomonas</taxon>
    </lineage>
</organism>
<dbReference type="OrthoDB" id="8547866at2"/>
<dbReference type="EMBL" id="FOCP01000019">
    <property type="protein sequence ID" value="SEN46595.1"/>
    <property type="molecule type" value="Genomic_DNA"/>
</dbReference>
<dbReference type="Proteomes" id="UP000199459">
    <property type="component" value="Unassembled WGS sequence"/>
</dbReference>
<protein>
    <submittedName>
        <fullName evidence="1">Uncharacterized protein</fullName>
    </submittedName>
</protein>